<comment type="caution">
    <text evidence="3">The sequence shown here is derived from an EMBL/GenBank/DDBJ whole genome shotgun (WGS) entry which is preliminary data.</text>
</comment>
<evidence type="ECO:0000313" key="4">
    <source>
        <dbReference type="Proteomes" id="UP000038010"/>
    </source>
</evidence>
<dbReference type="PANTHER" id="PTHR37534:SF46">
    <property type="entry name" value="ZN(II)2CYS6 TRANSCRIPTION FACTOR (EUROFUNG)"/>
    <property type="match status" value="1"/>
</dbReference>
<dbReference type="PANTHER" id="PTHR37534">
    <property type="entry name" value="TRANSCRIPTIONAL ACTIVATOR PROTEIN UGA3"/>
    <property type="match status" value="1"/>
</dbReference>
<accession>A0A0N0NJ89</accession>
<sequence>MENKAIHPPKKQRVQCLTIDSPRKHAISDWMALIDEDNSAGAAKGGSLANSAALVDLPLPCARDDEVGMSRYQPTTALSHLTGVTSQAVKHWTIVERYLLNHFMQSVSRALVVVEDQDNIFLLHFVPMALQNLTVRRALLALSACHTSKVYPIFEHDVLVQRTEALCNLKTELADHDRFKWAIGATLLLCLVEICEGNSQKWLLHLHGARTLLTNTLSDSLQGPPLAILKELYNYICCIASVNSITAPPVLWPLSGTDVGASTVHPLFGSCGDLYHCLAEINDVAAEMDNASPAEHQSLRLREIELSLQSWTPAEESQKSRYTSELRAAGFANQWAIMIRLQQVANKSRNDDPRITKAAEHILSALSLIRPGSDVEPLLLFPLFMAGLGSTTKPSRLTVEHRFTSMEATIGLGNIVIAHKLLDEIWRRANDGDVVDWQALTRARYPGLILF</sequence>
<evidence type="ECO:0000313" key="3">
    <source>
        <dbReference type="EMBL" id="KPI36339.1"/>
    </source>
</evidence>
<keyword evidence="2" id="KW-0539">Nucleus</keyword>
<dbReference type="GO" id="GO:0005634">
    <property type="term" value="C:nucleus"/>
    <property type="evidence" value="ECO:0007669"/>
    <property type="project" value="UniProtKB-SubCell"/>
</dbReference>
<protein>
    <submittedName>
        <fullName evidence="3">Uncharacterized protein</fullName>
    </submittedName>
</protein>
<comment type="subcellular location">
    <subcellularLocation>
        <location evidence="1">Nucleus</location>
    </subcellularLocation>
</comment>
<dbReference type="OrthoDB" id="434972at2759"/>
<evidence type="ECO:0000256" key="2">
    <source>
        <dbReference type="ARBA" id="ARBA00023242"/>
    </source>
</evidence>
<gene>
    <name evidence="3" type="ORF">AB675_7369</name>
</gene>
<organism evidence="3 4">
    <name type="scientific">Cyphellophora attinorum</name>
    <dbReference type="NCBI Taxonomy" id="1664694"/>
    <lineage>
        <taxon>Eukaryota</taxon>
        <taxon>Fungi</taxon>
        <taxon>Dikarya</taxon>
        <taxon>Ascomycota</taxon>
        <taxon>Pezizomycotina</taxon>
        <taxon>Eurotiomycetes</taxon>
        <taxon>Chaetothyriomycetidae</taxon>
        <taxon>Chaetothyriales</taxon>
        <taxon>Cyphellophoraceae</taxon>
        <taxon>Cyphellophora</taxon>
    </lineage>
</organism>
<name>A0A0N0NJ89_9EURO</name>
<evidence type="ECO:0000256" key="1">
    <source>
        <dbReference type="ARBA" id="ARBA00004123"/>
    </source>
</evidence>
<dbReference type="InterPro" id="IPR021858">
    <property type="entry name" value="Fun_TF"/>
</dbReference>
<keyword evidence="4" id="KW-1185">Reference proteome</keyword>
<dbReference type="AlphaFoldDB" id="A0A0N0NJ89"/>
<dbReference type="Proteomes" id="UP000038010">
    <property type="component" value="Unassembled WGS sequence"/>
</dbReference>
<dbReference type="VEuPathDB" id="FungiDB:AB675_7369"/>
<proteinExistence type="predicted"/>
<dbReference type="EMBL" id="LFJN01000032">
    <property type="protein sequence ID" value="KPI36339.1"/>
    <property type="molecule type" value="Genomic_DNA"/>
</dbReference>
<dbReference type="GeneID" id="28739611"/>
<dbReference type="Pfam" id="PF11951">
    <property type="entry name" value="Fungal_trans_2"/>
    <property type="match status" value="1"/>
</dbReference>
<dbReference type="STRING" id="1664694.A0A0N0NJ89"/>
<dbReference type="RefSeq" id="XP_017996302.1">
    <property type="nucleotide sequence ID" value="XM_018147731.1"/>
</dbReference>
<reference evidence="3 4" key="1">
    <citation type="submission" date="2015-06" db="EMBL/GenBank/DDBJ databases">
        <title>Draft genome of the ant-associated black yeast Phialophora attae CBS 131958.</title>
        <authorList>
            <person name="Moreno L.F."/>
            <person name="Stielow B.J."/>
            <person name="de Hoog S."/>
            <person name="Vicente V.A."/>
            <person name="Weiss V.A."/>
            <person name="de Vries M."/>
            <person name="Cruz L.M."/>
            <person name="Souza E.M."/>
        </authorList>
    </citation>
    <scope>NUCLEOTIDE SEQUENCE [LARGE SCALE GENOMIC DNA]</scope>
    <source>
        <strain evidence="3 4">CBS 131958</strain>
    </source>
</reference>